<gene>
    <name evidence="3" type="ORF">GCM10007301_28650</name>
</gene>
<dbReference type="InterPro" id="IPR036249">
    <property type="entry name" value="Thioredoxin-like_sf"/>
</dbReference>
<evidence type="ECO:0000313" key="4">
    <source>
        <dbReference type="Proteomes" id="UP000606044"/>
    </source>
</evidence>
<organism evidence="3 4">
    <name type="scientific">Azorhizobium oxalatiphilum</name>
    <dbReference type="NCBI Taxonomy" id="980631"/>
    <lineage>
        <taxon>Bacteria</taxon>
        <taxon>Pseudomonadati</taxon>
        <taxon>Pseudomonadota</taxon>
        <taxon>Alphaproteobacteria</taxon>
        <taxon>Hyphomicrobiales</taxon>
        <taxon>Xanthobacteraceae</taxon>
        <taxon>Azorhizobium</taxon>
    </lineage>
</organism>
<dbReference type="SUPFAM" id="SSF52833">
    <property type="entry name" value="Thioredoxin-like"/>
    <property type="match status" value="1"/>
</dbReference>
<dbReference type="PROSITE" id="PS51353">
    <property type="entry name" value="ARSC"/>
    <property type="match status" value="1"/>
</dbReference>
<proteinExistence type="inferred from homology"/>
<protein>
    <submittedName>
        <fullName evidence="3">Arsenate reductase family protein</fullName>
    </submittedName>
</protein>
<dbReference type="RefSeq" id="WP_188579590.1">
    <property type="nucleotide sequence ID" value="NZ_BMCT01000003.1"/>
</dbReference>
<accession>A0A917C458</accession>
<name>A0A917C458_9HYPH</name>
<dbReference type="EMBL" id="BMCT01000003">
    <property type="protein sequence ID" value="GGF67241.1"/>
    <property type="molecule type" value="Genomic_DNA"/>
</dbReference>
<keyword evidence="4" id="KW-1185">Reference proteome</keyword>
<dbReference type="AlphaFoldDB" id="A0A917C458"/>
<dbReference type="InterPro" id="IPR006503">
    <property type="entry name" value="Nase-assoc"/>
</dbReference>
<evidence type="ECO:0000256" key="1">
    <source>
        <dbReference type="ARBA" id="ARBA00007198"/>
    </source>
</evidence>
<dbReference type="Proteomes" id="UP000606044">
    <property type="component" value="Unassembled WGS sequence"/>
</dbReference>
<sequence>MAKVVFYEKPGCGTNARQKRLLEAAGHAVEARSLLTEPWTVERLEAFFRGLPVPSWFNPAAPGIKSGAVDPRTFSGPQALALMVEEPLFIRRPLIEVEGARCAGFDGPLVQGLVGHSLTGQTAELPQGCSHRHAPCPAPAAVLAGEVTS</sequence>
<dbReference type="NCBIfam" id="TIGR01616">
    <property type="entry name" value="nitro_assoc"/>
    <property type="match status" value="1"/>
</dbReference>
<dbReference type="Gene3D" id="3.40.30.10">
    <property type="entry name" value="Glutaredoxin"/>
    <property type="match status" value="1"/>
</dbReference>
<reference evidence="3" key="1">
    <citation type="journal article" date="2014" name="Int. J. Syst. Evol. Microbiol.">
        <title>Complete genome sequence of Corynebacterium casei LMG S-19264T (=DSM 44701T), isolated from a smear-ripened cheese.</title>
        <authorList>
            <consortium name="US DOE Joint Genome Institute (JGI-PGF)"/>
            <person name="Walter F."/>
            <person name="Albersmeier A."/>
            <person name="Kalinowski J."/>
            <person name="Ruckert C."/>
        </authorList>
    </citation>
    <scope>NUCLEOTIDE SEQUENCE</scope>
    <source>
        <strain evidence="3">CCM 7897</strain>
    </source>
</reference>
<dbReference type="InterPro" id="IPR006660">
    <property type="entry name" value="Arsenate_reductase-like"/>
</dbReference>
<comment type="caution">
    <text evidence="3">The sequence shown here is derived from an EMBL/GenBank/DDBJ whole genome shotgun (WGS) entry which is preliminary data.</text>
</comment>
<comment type="similarity">
    <text evidence="1 2">Belongs to the ArsC family.</text>
</comment>
<reference evidence="3" key="2">
    <citation type="submission" date="2020-09" db="EMBL/GenBank/DDBJ databases">
        <authorList>
            <person name="Sun Q."/>
            <person name="Sedlacek I."/>
        </authorList>
    </citation>
    <scope>NUCLEOTIDE SEQUENCE</scope>
    <source>
        <strain evidence="3">CCM 7897</strain>
    </source>
</reference>
<evidence type="ECO:0000256" key="2">
    <source>
        <dbReference type="PROSITE-ProRule" id="PRU01282"/>
    </source>
</evidence>
<evidence type="ECO:0000313" key="3">
    <source>
        <dbReference type="EMBL" id="GGF67241.1"/>
    </source>
</evidence>